<accession>A0A2M7YH44</accession>
<dbReference type="CDD" id="cd06852">
    <property type="entry name" value="GT_MraY"/>
    <property type="match status" value="1"/>
</dbReference>
<keyword evidence="8" id="KW-0460">Magnesium</keyword>
<feature type="binding site" evidence="8">
    <location>
        <position position="264"/>
    </location>
    <ligand>
        <name>Mg(2+)</name>
        <dbReference type="ChEBI" id="CHEBI:18420"/>
    </ligand>
</feature>
<keyword evidence="8" id="KW-0479">Metal-binding</keyword>
<keyword evidence="3 10" id="KW-0808">Transferase</keyword>
<comment type="subcellular location">
    <subcellularLocation>
        <location evidence="1">Membrane</location>
        <topology evidence="1">Multi-pass membrane protein</topology>
    </subcellularLocation>
</comment>
<dbReference type="GO" id="GO:0046872">
    <property type="term" value="F:metal ion binding"/>
    <property type="evidence" value="ECO:0007669"/>
    <property type="project" value="UniProtKB-KW"/>
</dbReference>
<dbReference type="GO" id="GO:0005886">
    <property type="term" value="C:plasma membrane"/>
    <property type="evidence" value="ECO:0007669"/>
    <property type="project" value="TreeGrafter"/>
</dbReference>
<dbReference type="EC" id="2.7.8.13" evidence="7"/>
<dbReference type="GO" id="GO:0009252">
    <property type="term" value="P:peptidoglycan biosynthetic process"/>
    <property type="evidence" value="ECO:0007669"/>
    <property type="project" value="UniProtKB-UniRule"/>
</dbReference>
<comment type="caution">
    <text evidence="10">The sequence shown here is derived from an EMBL/GenBank/DDBJ whole genome shotgun (WGS) entry which is preliminary data.</text>
</comment>
<feature type="transmembrane region" description="Helical" evidence="9">
    <location>
        <begin position="236"/>
        <end position="253"/>
    </location>
</feature>
<feature type="transmembrane region" description="Helical" evidence="9">
    <location>
        <begin position="287"/>
        <end position="308"/>
    </location>
</feature>
<evidence type="ECO:0000256" key="2">
    <source>
        <dbReference type="ARBA" id="ARBA00005583"/>
    </source>
</evidence>
<dbReference type="PANTHER" id="PTHR22926">
    <property type="entry name" value="PHOSPHO-N-ACETYLMURAMOYL-PENTAPEPTIDE-TRANSFERASE"/>
    <property type="match status" value="1"/>
</dbReference>
<evidence type="ECO:0000256" key="1">
    <source>
        <dbReference type="ARBA" id="ARBA00004141"/>
    </source>
</evidence>
<dbReference type="AlphaFoldDB" id="A0A2M7YH44"/>
<evidence type="ECO:0000256" key="3">
    <source>
        <dbReference type="ARBA" id="ARBA00022679"/>
    </source>
</evidence>
<evidence type="ECO:0000256" key="5">
    <source>
        <dbReference type="ARBA" id="ARBA00022989"/>
    </source>
</evidence>
<dbReference type="InterPro" id="IPR018480">
    <property type="entry name" value="PNAcMuramoyl-5peptid_Trfase_CS"/>
</dbReference>
<feature type="transmembrane region" description="Helical" evidence="9">
    <location>
        <begin position="20"/>
        <end position="45"/>
    </location>
</feature>
<feature type="transmembrane region" description="Helical" evidence="9">
    <location>
        <begin position="260"/>
        <end position="281"/>
    </location>
</feature>
<dbReference type="PROSITE" id="PS01347">
    <property type="entry name" value="MRAY_1"/>
    <property type="match status" value="1"/>
</dbReference>
<organism evidence="10 11">
    <name type="scientific">bacterium (Candidatus Ratteibacteria) CG_4_9_14_3_um_filter_41_21</name>
    <dbReference type="NCBI Taxonomy" id="2014289"/>
    <lineage>
        <taxon>Bacteria</taxon>
        <taxon>Candidatus Ratteibacteria</taxon>
    </lineage>
</organism>
<feature type="transmembrane region" description="Helical" evidence="9">
    <location>
        <begin position="196"/>
        <end position="216"/>
    </location>
</feature>
<evidence type="ECO:0000313" key="11">
    <source>
        <dbReference type="Proteomes" id="UP000229213"/>
    </source>
</evidence>
<dbReference type="PRINTS" id="PR00173">
    <property type="entry name" value="EDTRNSPORT"/>
</dbReference>
<dbReference type="HAMAP" id="MF_00038">
    <property type="entry name" value="MraY"/>
    <property type="match status" value="1"/>
</dbReference>
<feature type="transmembrane region" description="Helical" evidence="9">
    <location>
        <begin position="132"/>
        <end position="153"/>
    </location>
</feature>
<proteinExistence type="inferred from homology"/>
<evidence type="ECO:0000256" key="4">
    <source>
        <dbReference type="ARBA" id="ARBA00022692"/>
    </source>
</evidence>
<dbReference type="GO" id="GO:0071555">
    <property type="term" value="P:cell wall organization"/>
    <property type="evidence" value="ECO:0007669"/>
    <property type="project" value="TreeGrafter"/>
</dbReference>
<name>A0A2M7YH44_9BACT</name>
<dbReference type="PANTHER" id="PTHR22926:SF5">
    <property type="entry name" value="PHOSPHO-N-ACETYLMURAMOYL-PENTAPEPTIDE-TRANSFERASE HOMOLOG"/>
    <property type="match status" value="1"/>
</dbReference>
<dbReference type="InterPro" id="IPR003524">
    <property type="entry name" value="PNAcMuramoyl-5peptid_Trfase"/>
</dbReference>
<evidence type="ECO:0000256" key="9">
    <source>
        <dbReference type="SAM" id="Phobius"/>
    </source>
</evidence>
<protein>
    <recommendedName>
        <fullName evidence="7">Phospho-N-acetylmuramoyl-pentapeptide-transferase</fullName>
        <ecNumber evidence="7">2.7.8.13</ecNumber>
    </recommendedName>
</protein>
<dbReference type="GO" id="GO:0008963">
    <property type="term" value="F:phospho-N-acetylmuramoyl-pentapeptide-transferase activity"/>
    <property type="evidence" value="ECO:0007669"/>
    <property type="project" value="UniProtKB-UniRule"/>
</dbReference>
<feature type="binding site" evidence="8">
    <location>
        <position position="189"/>
    </location>
    <ligand>
        <name>Mg(2+)</name>
        <dbReference type="ChEBI" id="CHEBI:18420"/>
    </ligand>
</feature>
<reference evidence="11" key="1">
    <citation type="submission" date="2017-09" db="EMBL/GenBank/DDBJ databases">
        <title>Depth-based differentiation of microbial function through sediment-hosted aquifers and enrichment of novel symbionts in the deep terrestrial subsurface.</title>
        <authorList>
            <person name="Probst A.J."/>
            <person name="Ladd B."/>
            <person name="Jarett J.K."/>
            <person name="Geller-Mcgrath D.E."/>
            <person name="Sieber C.M.K."/>
            <person name="Emerson J.B."/>
            <person name="Anantharaman K."/>
            <person name="Thomas B.C."/>
            <person name="Malmstrom R."/>
            <person name="Stieglmeier M."/>
            <person name="Klingl A."/>
            <person name="Woyke T."/>
            <person name="Ryan C.M."/>
            <person name="Banfield J.F."/>
        </authorList>
    </citation>
    <scope>NUCLEOTIDE SEQUENCE [LARGE SCALE GENOMIC DNA]</scope>
</reference>
<evidence type="ECO:0000313" key="10">
    <source>
        <dbReference type="EMBL" id="PJA62296.1"/>
    </source>
</evidence>
<keyword evidence="6 9" id="KW-0472">Membrane</keyword>
<gene>
    <name evidence="10" type="ORF">CO162_01800</name>
</gene>
<dbReference type="InterPro" id="IPR000715">
    <property type="entry name" value="Glycosyl_transferase_4"/>
</dbReference>
<sequence length="353" mass="38972">MLYYLLYHLKSYFPPLNLFHYITFRAGLSFFTAFIITIAGGPFFIRKLSRLSHPTLEELNGFHQEKEKIPTMGGILLLLAIMIATFFWADLTNIYILLCLFVLLALGVLGFYDDCAKLRKKNPKGIRPRGKLLFQIALGAVLGYLLCFSPLGFDTRVALPFFKRMVIQLGPYYLLLAILIIMATSNAVNLTDGLDGLAIGSVLMIAIAYGFMSYLAGHKGLASYLNILYVPGVGEVSIFCGAIIGAALGFLWFNAYPAQIFMGDTGSLALGGVLGLIAMLIKQEISLIIVGGIFVIEAASVIIQVSSFKLRGKRVFLMTPLHHHFELKGIPESKIVVRFWILAIILALFSLIT</sequence>
<feature type="transmembrane region" description="Helical" evidence="9">
    <location>
        <begin position="94"/>
        <end position="112"/>
    </location>
</feature>
<keyword evidence="4 9" id="KW-0812">Transmembrane</keyword>
<evidence type="ECO:0000256" key="8">
    <source>
        <dbReference type="PIRSR" id="PIRSR600715-1"/>
    </source>
</evidence>
<dbReference type="EMBL" id="PFWI01000057">
    <property type="protein sequence ID" value="PJA62296.1"/>
    <property type="molecule type" value="Genomic_DNA"/>
</dbReference>
<evidence type="ECO:0000256" key="7">
    <source>
        <dbReference type="NCBIfam" id="TIGR00445"/>
    </source>
</evidence>
<feature type="transmembrane region" description="Helical" evidence="9">
    <location>
        <begin position="69"/>
        <end position="88"/>
    </location>
</feature>
<feature type="non-terminal residue" evidence="10">
    <location>
        <position position="353"/>
    </location>
</feature>
<keyword evidence="5 9" id="KW-1133">Transmembrane helix</keyword>
<evidence type="ECO:0000256" key="6">
    <source>
        <dbReference type="ARBA" id="ARBA00023136"/>
    </source>
</evidence>
<feature type="transmembrane region" description="Helical" evidence="9">
    <location>
        <begin position="165"/>
        <end position="184"/>
    </location>
</feature>
<dbReference type="PROSITE" id="PS01348">
    <property type="entry name" value="MRAY_2"/>
    <property type="match status" value="1"/>
</dbReference>
<dbReference type="NCBIfam" id="TIGR00445">
    <property type="entry name" value="mraY"/>
    <property type="match status" value="1"/>
</dbReference>
<dbReference type="Pfam" id="PF00953">
    <property type="entry name" value="Glycos_transf_4"/>
    <property type="match status" value="1"/>
</dbReference>
<dbReference type="Proteomes" id="UP000229213">
    <property type="component" value="Unassembled WGS sequence"/>
</dbReference>
<feature type="transmembrane region" description="Helical" evidence="9">
    <location>
        <begin position="335"/>
        <end position="352"/>
    </location>
</feature>
<comment type="cofactor">
    <cofactor evidence="8">
        <name>Mg(2+)</name>
        <dbReference type="ChEBI" id="CHEBI:18420"/>
    </cofactor>
</comment>
<comment type="similarity">
    <text evidence="2">Belongs to the glycosyltransferase 4 family. MraY subfamily.</text>
</comment>